<dbReference type="RefSeq" id="WP_117611312.1">
    <property type="nucleotide sequence ID" value="NZ_CAKJZM010000002.1"/>
</dbReference>
<accession>A0A395W2D6</accession>
<name>A0A395W2D6_BACOV</name>
<dbReference type="Proteomes" id="UP000266492">
    <property type="component" value="Unassembled WGS sequence"/>
</dbReference>
<organism evidence="1 2">
    <name type="scientific">Bacteroides ovatus</name>
    <dbReference type="NCBI Taxonomy" id="28116"/>
    <lineage>
        <taxon>Bacteria</taxon>
        <taxon>Pseudomonadati</taxon>
        <taxon>Bacteroidota</taxon>
        <taxon>Bacteroidia</taxon>
        <taxon>Bacteroidales</taxon>
        <taxon>Bacteroidaceae</taxon>
        <taxon>Bacteroides</taxon>
    </lineage>
</organism>
<reference evidence="1 2" key="1">
    <citation type="submission" date="2018-08" db="EMBL/GenBank/DDBJ databases">
        <title>A genome reference for cultivated species of the human gut microbiota.</title>
        <authorList>
            <person name="Zou Y."/>
            <person name="Xue W."/>
            <person name="Luo G."/>
        </authorList>
    </citation>
    <scope>NUCLEOTIDE SEQUENCE [LARGE SCALE GENOMIC DNA]</scope>
    <source>
        <strain evidence="1 2">AF20-9LB</strain>
    </source>
</reference>
<comment type="caution">
    <text evidence="1">The sequence shown here is derived from an EMBL/GenBank/DDBJ whole genome shotgun (WGS) entry which is preliminary data.</text>
</comment>
<dbReference type="EMBL" id="QRVZ01000005">
    <property type="protein sequence ID" value="RGS85029.1"/>
    <property type="molecule type" value="Genomic_DNA"/>
</dbReference>
<sequence>MEEYPYTEVVDGKEYTYINMGTYYVTNLETGDRRLVQREVPFLFDDEYDTGVKDEDDTDCLTGHEEILNPFKAEYDENGKEIFIPKTK</sequence>
<gene>
    <name evidence="1" type="ORF">DWX70_08425</name>
</gene>
<proteinExistence type="predicted"/>
<dbReference type="AlphaFoldDB" id="A0A395W2D6"/>
<evidence type="ECO:0000313" key="1">
    <source>
        <dbReference type="EMBL" id="RGS85029.1"/>
    </source>
</evidence>
<evidence type="ECO:0000313" key="2">
    <source>
        <dbReference type="Proteomes" id="UP000266492"/>
    </source>
</evidence>
<protein>
    <submittedName>
        <fullName evidence="1">Uncharacterized protein</fullName>
    </submittedName>
</protein>